<evidence type="ECO:0000313" key="6">
    <source>
        <dbReference type="Proteomes" id="UP000467840"/>
    </source>
</evidence>
<dbReference type="Proteomes" id="UP000467840">
    <property type="component" value="Chromosome 14"/>
</dbReference>
<dbReference type="GO" id="GO:0003723">
    <property type="term" value="F:RNA binding"/>
    <property type="evidence" value="ECO:0007669"/>
    <property type="project" value="UniProtKB-UniRule"/>
</dbReference>
<evidence type="ECO:0000259" key="4">
    <source>
        <dbReference type="PROSITE" id="PS50102"/>
    </source>
</evidence>
<evidence type="ECO:0000313" key="5">
    <source>
        <dbReference type="EMBL" id="KAF2312861.1"/>
    </source>
</evidence>
<dbReference type="PROSITE" id="PS50102">
    <property type="entry name" value="RRM"/>
    <property type="match status" value="1"/>
</dbReference>
<sequence>MVVFVIVVDADEESVLRIETRITTMNMQIDTGVMILIISSPKESRKLFGSLDLGHLGVQFLDQLGIARRGFLYLIDWWLPGQWKELTADFLGISYAIDDTSLREAFSKYGDVIEARVILDRETGRSRGFGFVTYTSSEEASSAIQALDGQEVLWCRRGGYGARGGGYGTGGGGGYDNNYGGSYGGPGENYGGGNPSRGDYVGQNVGYSGGNTFDGGSTGAYGSGTWNYGSGGGNVAGGNTDESGAGNYTVAGGSDSFESSNIGSGYDGNAGLGLGGDSDQLGGHESSSLDDAAGGFDQDEPLEGSFRDDDDADDFAKRA</sequence>
<dbReference type="SMART" id="SM00360">
    <property type="entry name" value="RRM"/>
    <property type="match status" value="1"/>
</dbReference>
<accession>A0A6A6MGF7</accession>
<feature type="region of interest" description="Disordered" evidence="3">
    <location>
        <begin position="271"/>
        <end position="319"/>
    </location>
</feature>
<reference evidence="5 6" key="1">
    <citation type="journal article" date="2020" name="Mol. Plant">
        <title>The Chromosome-Based Rubber Tree Genome Provides New Insights into Spurge Genome Evolution and Rubber Biosynthesis.</title>
        <authorList>
            <person name="Liu J."/>
            <person name="Shi C."/>
            <person name="Shi C.C."/>
            <person name="Li W."/>
            <person name="Zhang Q.J."/>
            <person name="Zhang Y."/>
            <person name="Li K."/>
            <person name="Lu H.F."/>
            <person name="Shi C."/>
            <person name="Zhu S.T."/>
            <person name="Xiao Z.Y."/>
            <person name="Nan H."/>
            <person name="Yue Y."/>
            <person name="Zhu X.G."/>
            <person name="Wu Y."/>
            <person name="Hong X.N."/>
            <person name="Fan G.Y."/>
            <person name="Tong Y."/>
            <person name="Zhang D."/>
            <person name="Mao C.L."/>
            <person name="Liu Y.L."/>
            <person name="Hao S.J."/>
            <person name="Liu W.Q."/>
            <person name="Lv M.Q."/>
            <person name="Zhang H.B."/>
            <person name="Liu Y."/>
            <person name="Hu-Tang G.R."/>
            <person name="Wang J.P."/>
            <person name="Wang J.H."/>
            <person name="Sun Y.H."/>
            <person name="Ni S.B."/>
            <person name="Chen W.B."/>
            <person name="Zhang X.C."/>
            <person name="Jiao Y.N."/>
            <person name="Eichler E.E."/>
            <person name="Li G.H."/>
            <person name="Liu X."/>
            <person name="Gao L.Z."/>
        </authorList>
    </citation>
    <scope>NUCLEOTIDE SEQUENCE [LARGE SCALE GENOMIC DNA]</scope>
    <source>
        <strain evidence="6">cv. GT1</strain>
        <tissue evidence="5">Leaf</tissue>
    </source>
</reference>
<proteinExistence type="predicted"/>
<dbReference type="PANTHER" id="PTHR48027">
    <property type="entry name" value="HETEROGENEOUS NUCLEAR RIBONUCLEOPROTEIN 87F-RELATED"/>
    <property type="match status" value="1"/>
</dbReference>
<feature type="domain" description="RRM" evidence="4">
    <location>
        <begin position="92"/>
        <end position="158"/>
    </location>
</feature>
<dbReference type="Gene3D" id="3.30.70.330">
    <property type="match status" value="1"/>
</dbReference>
<comment type="caution">
    <text evidence="5">The sequence shown here is derived from an EMBL/GenBank/DDBJ whole genome shotgun (WGS) entry which is preliminary data.</text>
</comment>
<dbReference type="InterPro" id="IPR012677">
    <property type="entry name" value="Nucleotide-bd_a/b_plait_sf"/>
</dbReference>
<dbReference type="InterPro" id="IPR035979">
    <property type="entry name" value="RBD_domain_sf"/>
</dbReference>
<evidence type="ECO:0000256" key="1">
    <source>
        <dbReference type="ARBA" id="ARBA00022884"/>
    </source>
</evidence>
<organism evidence="5 6">
    <name type="scientific">Hevea brasiliensis</name>
    <name type="common">Para rubber tree</name>
    <name type="synonym">Siphonia brasiliensis</name>
    <dbReference type="NCBI Taxonomy" id="3981"/>
    <lineage>
        <taxon>Eukaryota</taxon>
        <taxon>Viridiplantae</taxon>
        <taxon>Streptophyta</taxon>
        <taxon>Embryophyta</taxon>
        <taxon>Tracheophyta</taxon>
        <taxon>Spermatophyta</taxon>
        <taxon>Magnoliopsida</taxon>
        <taxon>eudicotyledons</taxon>
        <taxon>Gunneridae</taxon>
        <taxon>Pentapetalae</taxon>
        <taxon>rosids</taxon>
        <taxon>fabids</taxon>
        <taxon>Malpighiales</taxon>
        <taxon>Euphorbiaceae</taxon>
        <taxon>Crotonoideae</taxon>
        <taxon>Micrandreae</taxon>
        <taxon>Hevea</taxon>
    </lineage>
</organism>
<dbReference type="AlphaFoldDB" id="A0A6A6MGF7"/>
<dbReference type="Pfam" id="PF00076">
    <property type="entry name" value="RRM_1"/>
    <property type="match status" value="1"/>
</dbReference>
<dbReference type="EMBL" id="JAAGAX010000006">
    <property type="protein sequence ID" value="KAF2312861.1"/>
    <property type="molecule type" value="Genomic_DNA"/>
</dbReference>
<evidence type="ECO:0000256" key="3">
    <source>
        <dbReference type="SAM" id="MobiDB-lite"/>
    </source>
</evidence>
<keyword evidence="1 2" id="KW-0694">RNA-binding</keyword>
<protein>
    <recommendedName>
        <fullName evidence="4">RRM domain-containing protein</fullName>
    </recommendedName>
</protein>
<dbReference type="InterPro" id="IPR052462">
    <property type="entry name" value="SLIRP/GR-RBP-like"/>
</dbReference>
<feature type="compositionally biased region" description="Acidic residues" evidence="3">
    <location>
        <begin position="297"/>
        <end position="313"/>
    </location>
</feature>
<keyword evidence="6" id="KW-1185">Reference proteome</keyword>
<gene>
    <name evidence="5" type="ORF">GH714_040914</name>
</gene>
<evidence type="ECO:0000256" key="2">
    <source>
        <dbReference type="PROSITE-ProRule" id="PRU00176"/>
    </source>
</evidence>
<dbReference type="SUPFAM" id="SSF54928">
    <property type="entry name" value="RNA-binding domain, RBD"/>
    <property type="match status" value="1"/>
</dbReference>
<dbReference type="InterPro" id="IPR000504">
    <property type="entry name" value="RRM_dom"/>
</dbReference>
<name>A0A6A6MGF7_HEVBR</name>